<evidence type="ECO:0000256" key="1">
    <source>
        <dbReference type="SAM" id="Phobius"/>
    </source>
</evidence>
<name>A0A2W7I0I8_9FLAO</name>
<sequence>MKKHLFILALLVAIFLGYVFPQLSEVLPLETITDVGIGFIFFFYGLKLSTAELKAGMRNYKLHILIQAATFVIFPLLVLTFYPLVTEGENQTYWLAFLFLAALPSTVSSSVVMVSLAKGNIPAAIFNASLSGIIGLVITPLWLSFFMEDTQGSISFYDVIAKLSIQILLPLFLGFALHKFTKTLVNKYKSKITIFDKSVIVLIVYNSFSHSFKANIFNGLTVWDFLAILTGVAILFFTVYYLVNYISKRLHFSREDQITAKFCGSKKSLVHGSVMLKILFGNSPNAGIFLIPIMLYHILQLIVIAIFANKLEQRNTTNY</sequence>
<dbReference type="InterPro" id="IPR038770">
    <property type="entry name" value="Na+/solute_symporter_sf"/>
</dbReference>
<dbReference type="GO" id="GO:0005886">
    <property type="term" value="C:plasma membrane"/>
    <property type="evidence" value="ECO:0007669"/>
    <property type="project" value="TreeGrafter"/>
</dbReference>
<dbReference type="PANTHER" id="PTHR18640">
    <property type="entry name" value="SOLUTE CARRIER FAMILY 10 MEMBER 7"/>
    <property type="match status" value="1"/>
</dbReference>
<reference evidence="2 3" key="1">
    <citation type="submission" date="2018-06" db="EMBL/GenBank/DDBJ databases">
        <title>Genomic Encyclopedia of Archaeal and Bacterial Type Strains, Phase II (KMG-II): from individual species to whole genera.</title>
        <authorList>
            <person name="Goeker M."/>
        </authorList>
    </citation>
    <scope>NUCLEOTIDE SEQUENCE [LARGE SCALE GENOMIC DNA]</scope>
    <source>
        <strain evidence="2 3">DSM 15361</strain>
    </source>
</reference>
<dbReference type="Pfam" id="PF13593">
    <property type="entry name" value="SBF_like"/>
    <property type="match status" value="1"/>
</dbReference>
<evidence type="ECO:0000313" key="3">
    <source>
        <dbReference type="Proteomes" id="UP000249542"/>
    </source>
</evidence>
<keyword evidence="1" id="KW-0812">Transmembrane</keyword>
<feature type="transmembrane region" description="Helical" evidence="1">
    <location>
        <begin position="31"/>
        <end position="50"/>
    </location>
</feature>
<comment type="caution">
    <text evidence="2">The sequence shown here is derived from an EMBL/GenBank/DDBJ whole genome shotgun (WGS) entry which is preliminary data.</text>
</comment>
<gene>
    <name evidence="2" type="ORF">LX95_02031</name>
</gene>
<dbReference type="InterPro" id="IPR016833">
    <property type="entry name" value="Put_Na-Bile_cotransptr"/>
</dbReference>
<proteinExistence type="predicted"/>
<evidence type="ECO:0000313" key="2">
    <source>
        <dbReference type="EMBL" id="PZW39669.1"/>
    </source>
</evidence>
<dbReference type="EMBL" id="QKYV01000005">
    <property type="protein sequence ID" value="PZW39669.1"/>
    <property type="molecule type" value="Genomic_DNA"/>
</dbReference>
<feature type="transmembrane region" description="Helical" evidence="1">
    <location>
        <begin position="286"/>
        <end position="308"/>
    </location>
</feature>
<dbReference type="AlphaFoldDB" id="A0A2W7I0I8"/>
<dbReference type="RefSeq" id="WP_111541315.1">
    <property type="nucleotide sequence ID" value="NZ_QKYV01000005.1"/>
</dbReference>
<accession>A0A2W7I0I8</accession>
<keyword evidence="1" id="KW-0472">Membrane</keyword>
<keyword evidence="1" id="KW-1133">Transmembrane helix</keyword>
<feature type="transmembrane region" description="Helical" evidence="1">
    <location>
        <begin position="159"/>
        <end position="180"/>
    </location>
</feature>
<protein>
    <submittedName>
        <fullName evidence="2">Sodium/bile acid cotransporter 7</fullName>
    </submittedName>
</protein>
<feature type="transmembrane region" description="Helical" evidence="1">
    <location>
        <begin position="94"/>
        <end position="117"/>
    </location>
</feature>
<organism evidence="2 3">
    <name type="scientific">Mesonia algae</name>
    <dbReference type="NCBI Taxonomy" id="213248"/>
    <lineage>
        <taxon>Bacteria</taxon>
        <taxon>Pseudomonadati</taxon>
        <taxon>Bacteroidota</taxon>
        <taxon>Flavobacteriia</taxon>
        <taxon>Flavobacteriales</taxon>
        <taxon>Flavobacteriaceae</taxon>
        <taxon>Mesonia</taxon>
    </lineage>
</organism>
<dbReference type="PIRSF" id="PIRSF026166">
    <property type="entry name" value="UCP026166"/>
    <property type="match status" value="1"/>
</dbReference>
<feature type="transmembrane region" description="Helical" evidence="1">
    <location>
        <begin position="124"/>
        <end position="147"/>
    </location>
</feature>
<dbReference type="PANTHER" id="PTHR18640:SF5">
    <property type="entry name" value="SODIUM_BILE ACID COTRANSPORTER 7"/>
    <property type="match status" value="1"/>
</dbReference>
<dbReference type="Gene3D" id="1.20.1530.20">
    <property type="match status" value="1"/>
</dbReference>
<dbReference type="Proteomes" id="UP000249542">
    <property type="component" value="Unassembled WGS sequence"/>
</dbReference>
<keyword evidence="3" id="KW-1185">Reference proteome</keyword>
<feature type="transmembrane region" description="Helical" evidence="1">
    <location>
        <begin position="220"/>
        <end position="243"/>
    </location>
</feature>
<feature type="transmembrane region" description="Helical" evidence="1">
    <location>
        <begin position="62"/>
        <end position="82"/>
    </location>
</feature>